<evidence type="ECO:0000313" key="3">
    <source>
        <dbReference type="EMBL" id="MFC0708449.1"/>
    </source>
</evidence>
<dbReference type="SUPFAM" id="SSF51905">
    <property type="entry name" value="FAD/NAD(P)-binding domain"/>
    <property type="match status" value="1"/>
</dbReference>
<gene>
    <name evidence="3" type="ORF">ACFFGX_02145</name>
</gene>
<proteinExistence type="predicted"/>
<feature type="domain" description="FAD dependent oxidoreductase" evidence="2">
    <location>
        <begin position="35"/>
        <end position="376"/>
    </location>
</feature>
<keyword evidence="4" id="KW-1185">Reference proteome</keyword>
<dbReference type="PANTHER" id="PTHR13847">
    <property type="entry name" value="SARCOSINE DEHYDROGENASE-RELATED"/>
    <property type="match status" value="1"/>
</dbReference>
<keyword evidence="1 3" id="KW-0560">Oxidoreductase</keyword>
<dbReference type="PANTHER" id="PTHR13847:SF281">
    <property type="entry name" value="FAD DEPENDENT OXIDOREDUCTASE DOMAIN-CONTAINING PROTEIN"/>
    <property type="match status" value="1"/>
</dbReference>
<dbReference type="GO" id="GO:0016491">
    <property type="term" value="F:oxidoreductase activity"/>
    <property type="evidence" value="ECO:0007669"/>
    <property type="project" value="UniProtKB-KW"/>
</dbReference>
<evidence type="ECO:0000259" key="2">
    <source>
        <dbReference type="Pfam" id="PF01266"/>
    </source>
</evidence>
<evidence type="ECO:0000313" key="4">
    <source>
        <dbReference type="Proteomes" id="UP001589891"/>
    </source>
</evidence>
<organism evidence="3 4">
    <name type="scientific">Azorhizophilus paspali</name>
    <name type="common">Azotobacter paspali</name>
    <dbReference type="NCBI Taxonomy" id="69963"/>
    <lineage>
        <taxon>Bacteria</taxon>
        <taxon>Pseudomonadati</taxon>
        <taxon>Pseudomonadota</taxon>
        <taxon>Gammaproteobacteria</taxon>
        <taxon>Pseudomonadales</taxon>
        <taxon>Pseudomonadaceae</taxon>
        <taxon>Azorhizophilus</taxon>
    </lineage>
</organism>
<sequence>MSETTLAELLAAPSVWQAQWPWRTMYAAKIPFESDVVIVGGGISGLSAALQALDAGCSVTVLEALRVGAGATGRNSGFVVPVPSRHTPESLRHLLGDAAQRFVHALQQTACDILTTSSAASAARGWIQPWASHPLPDLIALARGWRALGIDVEVVEREQMKAALETEHYAAGLCYSAGGSVDPYALAQEMASAVTQRGGVILEDCPVLKIKSYATYVGVITPRGEVKAGRIFVAGNVYGIEASRITRQAVSPIALVLATFAMPHAETEPLTGQMPFSDSRKDMWFFRRLERGRVLTGCFALPLVQSVNACCDLLRERVCKVYQRVPVAIEHQWAGWVGLTHDGMPLVRQADERIVSWSGCNGRGIALSILMGRTLMDCLLGRDGIRLPFKSPNYLYRGGLFGWLAQTLIAIDRYKQRRTMLSPSPLPKSSEKS</sequence>
<dbReference type="InterPro" id="IPR036188">
    <property type="entry name" value="FAD/NAD-bd_sf"/>
</dbReference>
<evidence type="ECO:0000256" key="1">
    <source>
        <dbReference type="ARBA" id="ARBA00023002"/>
    </source>
</evidence>
<comment type="caution">
    <text evidence="3">The sequence shown here is derived from an EMBL/GenBank/DDBJ whole genome shotgun (WGS) entry which is preliminary data.</text>
</comment>
<dbReference type="Pfam" id="PF01266">
    <property type="entry name" value="DAO"/>
    <property type="match status" value="1"/>
</dbReference>
<dbReference type="Gene3D" id="3.50.50.60">
    <property type="entry name" value="FAD/NAD(P)-binding domain"/>
    <property type="match status" value="1"/>
</dbReference>
<accession>A0ABV6SHP0</accession>
<dbReference type="RefSeq" id="WP_376942433.1">
    <property type="nucleotide sequence ID" value="NZ_JBHLSS010000011.1"/>
</dbReference>
<dbReference type="EC" id="1.-.-.-" evidence="3"/>
<reference evidence="3 4" key="1">
    <citation type="submission" date="2024-09" db="EMBL/GenBank/DDBJ databases">
        <authorList>
            <person name="Sun Q."/>
            <person name="Mori K."/>
        </authorList>
    </citation>
    <scope>NUCLEOTIDE SEQUENCE [LARGE SCALE GENOMIC DNA]</scope>
    <source>
        <strain evidence="3 4">NCAIM B.01794</strain>
    </source>
</reference>
<dbReference type="InterPro" id="IPR006076">
    <property type="entry name" value="FAD-dep_OxRdtase"/>
</dbReference>
<dbReference type="EMBL" id="JBHLSS010000011">
    <property type="protein sequence ID" value="MFC0708449.1"/>
    <property type="molecule type" value="Genomic_DNA"/>
</dbReference>
<dbReference type="Proteomes" id="UP001589891">
    <property type="component" value="Unassembled WGS sequence"/>
</dbReference>
<dbReference type="Gene3D" id="3.30.9.10">
    <property type="entry name" value="D-Amino Acid Oxidase, subunit A, domain 2"/>
    <property type="match status" value="1"/>
</dbReference>
<name>A0ABV6SHP0_AZOPA</name>
<protein>
    <submittedName>
        <fullName evidence="3">NAD(P)/FAD-dependent oxidoreductase</fullName>
        <ecNumber evidence="3">1.-.-.-</ecNumber>
    </submittedName>
</protein>